<sequence>MRRGVWALSLALVGLVLVSLVVQQQRQQANWSVATDPWYRRAFAWSSSLVQQAEQTQQAQQAVQVELAQPAHSSAQRKNVATPITSAAATTHTTTAKPAPTTTASAAATVVPPTTVRTQRHTPPSARPQARLPEPTKHMAPPTASAPLPLPRRRTLPGMSRGDPMVPSTWRHQVELQSSYRKFALEDVDLPMTINFAATHRLFNPTFVVTPSAPDGMLELRLFARFLGNNGSNTFQRCPLYDLHSSTPCPRQDLNGMSFITTCRLDAELRCIESLSVLPYNLSWSFAHYPKWKIYGPEDQRSFVVGDRAFLTYNAPPRNPKPPPLDVRRIMKVQQVYPRLLEPVDLVYSGTTKTEKNWSPLRFDTKANEMLFSRFIEPHQVMGCQLQTGVCHEVATFESQHILADVKRAVKIESFHLATNTVPLSPTEHVGILHGRTSSFGYYVPLPYIVEVVPPFRVLGMARQKLRLPQESDSSRVYMHSLFQLNATHLILGYNVGDQEVIMTVLPTSTLTKHITRFA</sequence>
<dbReference type="KEGG" id="mbr:MONBRDRAFT_29395"/>
<feature type="chain" id="PRO_5002743050" description="Membrane-associated protein" evidence="2">
    <location>
        <begin position="24"/>
        <end position="519"/>
    </location>
</feature>
<name>A9VAZ0_MONBE</name>
<proteinExistence type="predicted"/>
<dbReference type="GeneID" id="5895171"/>
<evidence type="ECO:0000256" key="1">
    <source>
        <dbReference type="SAM" id="MobiDB-lite"/>
    </source>
</evidence>
<dbReference type="EMBL" id="CH991575">
    <property type="protein sequence ID" value="EDQ85248.1"/>
    <property type="molecule type" value="Genomic_DNA"/>
</dbReference>
<feature type="compositionally biased region" description="Low complexity" evidence="1">
    <location>
        <begin position="80"/>
        <end position="124"/>
    </location>
</feature>
<dbReference type="InParanoid" id="A9VAZ0"/>
<accession>A9VAZ0</accession>
<evidence type="ECO:0008006" key="5">
    <source>
        <dbReference type="Google" id="ProtNLM"/>
    </source>
</evidence>
<dbReference type="AlphaFoldDB" id="A9VAZ0"/>
<keyword evidence="2" id="KW-0732">Signal</keyword>
<gene>
    <name evidence="3" type="ORF">MONBRDRAFT_29395</name>
</gene>
<dbReference type="Proteomes" id="UP000001357">
    <property type="component" value="Unassembled WGS sequence"/>
</dbReference>
<feature type="signal peptide" evidence="2">
    <location>
        <begin position="1"/>
        <end position="23"/>
    </location>
</feature>
<protein>
    <recommendedName>
        <fullName evidence="5">Membrane-associated protein</fullName>
    </recommendedName>
</protein>
<evidence type="ECO:0000313" key="4">
    <source>
        <dbReference type="Proteomes" id="UP000001357"/>
    </source>
</evidence>
<feature type="region of interest" description="Disordered" evidence="1">
    <location>
        <begin position="68"/>
        <end position="151"/>
    </location>
</feature>
<dbReference type="RefSeq" id="XP_001749869.1">
    <property type="nucleotide sequence ID" value="XM_001749817.1"/>
</dbReference>
<organism evidence="3 4">
    <name type="scientific">Monosiga brevicollis</name>
    <name type="common">Choanoflagellate</name>
    <dbReference type="NCBI Taxonomy" id="81824"/>
    <lineage>
        <taxon>Eukaryota</taxon>
        <taxon>Choanoflagellata</taxon>
        <taxon>Craspedida</taxon>
        <taxon>Salpingoecidae</taxon>
        <taxon>Monosiga</taxon>
    </lineage>
</organism>
<keyword evidence="4" id="KW-1185">Reference proteome</keyword>
<evidence type="ECO:0000256" key="2">
    <source>
        <dbReference type="SAM" id="SignalP"/>
    </source>
</evidence>
<reference evidence="3 4" key="1">
    <citation type="journal article" date="2008" name="Nature">
        <title>The genome of the choanoflagellate Monosiga brevicollis and the origin of metazoans.</title>
        <authorList>
            <consortium name="JGI Sequencing"/>
            <person name="King N."/>
            <person name="Westbrook M.J."/>
            <person name="Young S.L."/>
            <person name="Kuo A."/>
            <person name="Abedin M."/>
            <person name="Chapman J."/>
            <person name="Fairclough S."/>
            <person name="Hellsten U."/>
            <person name="Isogai Y."/>
            <person name="Letunic I."/>
            <person name="Marr M."/>
            <person name="Pincus D."/>
            <person name="Putnam N."/>
            <person name="Rokas A."/>
            <person name="Wright K.J."/>
            <person name="Zuzow R."/>
            <person name="Dirks W."/>
            <person name="Good M."/>
            <person name="Goodstein D."/>
            <person name="Lemons D."/>
            <person name="Li W."/>
            <person name="Lyons J.B."/>
            <person name="Morris A."/>
            <person name="Nichols S."/>
            <person name="Richter D.J."/>
            <person name="Salamov A."/>
            <person name="Bork P."/>
            <person name="Lim W.A."/>
            <person name="Manning G."/>
            <person name="Miller W.T."/>
            <person name="McGinnis W."/>
            <person name="Shapiro H."/>
            <person name="Tjian R."/>
            <person name="Grigoriev I.V."/>
            <person name="Rokhsar D."/>
        </authorList>
    </citation>
    <scope>NUCLEOTIDE SEQUENCE [LARGE SCALE GENOMIC DNA]</scope>
    <source>
        <strain evidence="4">MX1 / ATCC 50154</strain>
    </source>
</reference>
<evidence type="ECO:0000313" key="3">
    <source>
        <dbReference type="EMBL" id="EDQ85248.1"/>
    </source>
</evidence>